<accession>L1LB72</accession>
<dbReference type="eggNOG" id="ENOG502S8CU">
    <property type="taxonomic scope" value="Eukaryota"/>
</dbReference>
<keyword evidence="3" id="KW-1185">Reference proteome</keyword>
<feature type="compositionally biased region" description="Polar residues" evidence="1">
    <location>
        <begin position="233"/>
        <end position="250"/>
    </location>
</feature>
<sequence>MNFYDKTYNYCKNNLGVMSHRQLASFGIIQIKIDKSNQDLFDKICLNFHRELSQSKANSFATLSTVILISSIEFIPLEYPVLLKYYLSERSDDMTPKMLNTSLSVLSKFHHRDTECLNKLGLCIKKSLSSYSHSEISLALNQFASLSYKHKILVSYVSRSRLLETSDTKDRLNVISSSCNLLSKVKYYHVDSIKALSHSSIDCIENIPEISITESECHSNTTNNVTNCSNNTGLETSSSGSHSENRGNSMDESIILTTDTILDLFSPGKSGENIVNIKNALPKKSSRRLLYNSGENNNHTPAKVSDDLSLLRVIPRSADILRARSLTECIIEFMEKHFNGRHPANRRLEMRNKMIQQHNSFERKPLFGNSISSHSVHLETLYRGNFNLSIKKIKKKMRYSGSRNLQPTSFFINECKILKRCFLSPFKRIFQPDLGGYSKHLMNTFHYGNLLALSYFIRTTNTRFLLSHRNNNHSATTNLSLKTIEEDILDIPESLKRDTKLMEPFILDHFVVNSSHTYVDNKFLIPPAPTHSISSKRTRNLYHKLKGMHGSNQMNNLIQYNITHSIWKMIPPQTVDHMYGHKNDMYQLFPHISTIISSFNRLNFVSLDLINMVLTKVIPQVYKAIKIDSDTRSCEKSDIQTFIRFLVYILESIKPVIIRDKSHKLAKSLISLLCSNDFIAILEAYSSNESGKDALNKDVFNLMHSFNTLTFVWFNKMIQNTDVNSSSLLEFDGGFSTIVDVFNKLCRLVGDQVNRESTVSSICVPDLNLKMTRLLNNLTYNLWFVANARMSNWSFQDGNFDYMLNLANKVRSTIINGLNELEFDTNVIQYSVCTLARHAMSQQYIDKLANKGAHHTINGFDDNLIVESDPKLVNILSKYGITNKMIESAITHSHNLNTKDNLQNFVALMKSEGHSPVIHMKDRNNTLLYQFFSNHFIAS</sequence>
<dbReference type="GeneID" id="15804322"/>
<protein>
    <submittedName>
        <fullName evidence="2">Uncharacterized protein</fullName>
    </submittedName>
</protein>
<feature type="region of interest" description="Disordered" evidence="1">
    <location>
        <begin position="221"/>
        <end position="250"/>
    </location>
</feature>
<dbReference type="AlphaFoldDB" id="L1LB72"/>
<gene>
    <name evidence="2" type="ORF">BEWA_012460</name>
</gene>
<name>L1LB72_THEEQ</name>
<dbReference type="EMBL" id="ACOU01000004">
    <property type="protein sequence ID" value="EKX72687.1"/>
    <property type="molecule type" value="Genomic_DNA"/>
</dbReference>
<dbReference type="STRING" id="1537102.L1LB72"/>
<dbReference type="OrthoDB" id="366259at2759"/>
<reference evidence="2 3" key="1">
    <citation type="journal article" date="2012" name="BMC Genomics">
        <title>Comparative genomic analysis and phylogenetic position of Theileria equi.</title>
        <authorList>
            <person name="Kappmeyer L.S."/>
            <person name="Thiagarajan M."/>
            <person name="Herndon D.R."/>
            <person name="Ramsay J.D."/>
            <person name="Caler E."/>
            <person name="Djikeng A."/>
            <person name="Gillespie J.J."/>
            <person name="Lau A.O."/>
            <person name="Roalson E.H."/>
            <person name="Silva J.C."/>
            <person name="Silva M.G."/>
            <person name="Suarez C.E."/>
            <person name="Ueti M.W."/>
            <person name="Nene V.M."/>
            <person name="Mealey R.H."/>
            <person name="Knowles D.P."/>
            <person name="Brayton K.A."/>
        </authorList>
    </citation>
    <scope>NUCLEOTIDE SEQUENCE [LARGE SCALE GENOMIC DNA]</scope>
    <source>
        <strain evidence="2 3">WA</strain>
    </source>
</reference>
<evidence type="ECO:0000256" key="1">
    <source>
        <dbReference type="SAM" id="MobiDB-lite"/>
    </source>
</evidence>
<dbReference type="Proteomes" id="UP000031512">
    <property type="component" value="Unassembled WGS sequence"/>
</dbReference>
<evidence type="ECO:0000313" key="2">
    <source>
        <dbReference type="EMBL" id="EKX72687.1"/>
    </source>
</evidence>
<organism evidence="2 3">
    <name type="scientific">Theileria equi strain WA</name>
    <dbReference type="NCBI Taxonomy" id="1537102"/>
    <lineage>
        <taxon>Eukaryota</taxon>
        <taxon>Sar</taxon>
        <taxon>Alveolata</taxon>
        <taxon>Apicomplexa</taxon>
        <taxon>Aconoidasida</taxon>
        <taxon>Piroplasmida</taxon>
        <taxon>Theileriidae</taxon>
        <taxon>Theileria</taxon>
    </lineage>
</organism>
<dbReference type="KEGG" id="beq:BEWA_012460"/>
<evidence type="ECO:0000313" key="3">
    <source>
        <dbReference type="Proteomes" id="UP000031512"/>
    </source>
</evidence>
<comment type="caution">
    <text evidence="2">The sequence shown here is derived from an EMBL/GenBank/DDBJ whole genome shotgun (WGS) entry which is preliminary data.</text>
</comment>
<dbReference type="RefSeq" id="XP_004832139.1">
    <property type="nucleotide sequence ID" value="XM_004832082.1"/>
</dbReference>
<dbReference type="VEuPathDB" id="PiroplasmaDB:BEWA_012460"/>
<proteinExistence type="predicted"/>
<feature type="compositionally biased region" description="Low complexity" evidence="1">
    <location>
        <begin position="221"/>
        <end position="232"/>
    </location>
</feature>